<feature type="transmembrane region" description="Helical" evidence="5">
    <location>
        <begin position="185"/>
        <end position="203"/>
    </location>
</feature>
<reference evidence="6" key="1">
    <citation type="submission" date="2020-04" db="EMBL/GenBank/DDBJ databases">
        <authorList>
            <person name="Neveu A P."/>
        </authorList>
    </citation>
    <scope>NUCLEOTIDE SEQUENCE</scope>
    <source>
        <tissue evidence="6">Whole embryo</tissue>
    </source>
</reference>
<evidence type="ECO:0000256" key="1">
    <source>
        <dbReference type="ARBA" id="ARBA00004141"/>
    </source>
</evidence>
<dbReference type="PANTHER" id="PTHR12489">
    <property type="entry name" value="LIPOMA HMGIC FUSION PARTNER-LIKE PROTEIN"/>
    <property type="match status" value="1"/>
</dbReference>
<sequence>MCCYVIVTVRTLFWTLLSITIFLAELSAFMSAHWLVSQPVMIPPTNGTAIGIVNAETKIVRTMGLFLRCRQADASKFLSVSNNCRVYAHTIGDIASPFWIATCIFMVLAMLILMVVALFSVWALCFRNLGRKSIFSISGILQAIAGLLLIFSLVLFPAGWGSEKVQFDCGKEAGPFNLGTCHIGWAYYAAMFGTLLSFFAAVLSNQAEASTGSESVENDIIDGKNPVCAL</sequence>
<protein>
    <submittedName>
        <fullName evidence="6">Lipoma HMGIC fusion partner-like 2 protein</fullName>
    </submittedName>
</protein>
<evidence type="ECO:0000313" key="6">
    <source>
        <dbReference type="EMBL" id="CAB3263424.1"/>
    </source>
</evidence>
<keyword evidence="2 5" id="KW-0812">Transmembrane</keyword>
<dbReference type="EMBL" id="LR787562">
    <property type="protein sequence ID" value="CAB3263424.1"/>
    <property type="molecule type" value="mRNA"/>
</dbReference>
<gene>
    <name evidence="6" type="primary">Lhfpl2</name>
</gene>
<dbReference type="GO" id="GO:0016020">
    <property type="term" value="C:membrane"/>
    <property type="evidence" value="ECO:0007669"/>
    <property type="project" value="UniProtKB-SubCell"/>
</dbReference>
<feature type="transmembrane region" description="Helical" evidence="5">
    <location>
        <begin position="134"/>
        <end position="156"/>
    </location>
</feature>
<evidence type="ECO:0000256" key="3">
    <source>
        <dbReference type="ARBA" id="ARBA00022989"/>
    </source>
</evidence>
<proteinExistence type="evidence at transcript level"/>
<keyword evidence="4 5" id="KW-0472">Membrane</keyword>
<dbReference type="Pfam" id="PF10242">
    <property type="entry name" value="L_HMGIC_fpl"/>
    <property type="match status" value="1"/>
</dbReference>
<feature type="transmembrane region" description="Helical" evidence="5">
    <location>
        <begin position="12"/>
        <end position="36"/>
    </location>
</feature>
<evidence type="ECO:0000256" key="2">
    <source>
        <dbReference type="ARBA" id="ARBA00022692"/>
    </source>
</evidence>
<feature type="transmembrane region" description="Helical" evidence="5">
    <location>
        <begin position="98"/>
        <end position="122"/>
    </location>
</feature>
<name>A0A6F9DIX6_9ASCI</name>
<dbReference type="InterPro" id="IPR019372">
    <property type="entry name" value="LHFPL"/>
</dbReference>
<comment type="subcellular location">
    <subcellularLocation>
        <location evidence="1">Membrane</location>
        <topology evidence="1">Multi-pass membrane protein</topology>
    </subcellularLocation>
</comment>
<dbReference type="Gene3D" id="1.20.140.150">
    <property type="match status" value="1"/>
</dbReference>
<accession>A0A6F9DIX6</accession>
<dbReference type="AlphaFoldDB" id="A0A6F9DIX6"/>
<organism evidence="6">
    <name type="scientific">Phallusia mammillata</name>
    <dbReference type="NCBI Taxonomy" id="59560"/>
    <lineage>
        <taxon>Eukaryota</taxon>
        <taxon>Metazoa</taxon>
        <taxon>Chordata</taxon>
        <taxon>Tunicata</taxon>
        <taxon>Ascidiacea</taxon>
        <taxon>Phlebobranchia</taxon>
        <taxon>Ascidiidae</taxon>
        <taxon>Phallusia</taxon>
    </lineage>
</organism>
<dbReference type="PANTHER" id="PTHR12489:SF19">
    <property type="entry name" value="LHFPL TETRASPAN SUBFAMILY MEMBER 2 PROTEIN"/>
    <property type="match status" value="1"/>
</dbReference>
<evidence type="ECO:0000256" key="5">
    <source>
        <dbReference type="SAM" id="Phobius"/>
    </source>
</evidence>
<keyword evidence="3 5" id="KW-1133">Transmembrane helix</keyword>
<evidence type="ECO:0000256" key="4">
    <source>
        <dbReference type="ARBA" id="ARBA00023136"/>
    </source>
</evidence>